<sequence>MEEETKIFTLMDSPTSGMLQILRRVGCRNVAFPFHSVVFFFISMSEMDISDDFTVSGLLGRICHNPSNLTPKLSRVLLEEKKK</sequence>
<accession>A0A8J6K140</accession>
<dbReference type="EMBL" id="WNTK01000010">
    <property type="protein sequence ID" value="KAG9477123.1"/>
    <property type="molecule type" value="Genomic_DNA"/>
</dbReference>
<name>A0A8J6K140_ELECQ</name>
<proteinExistence type="predicted"/>
<dbReference type="Proteomes" id="UP000770717">
    <property type="component" value="Unassembled WGS sequence"/>
</dbReference>
<evidence type="ECO:0000313" key="2">
    <source>
        <dbReference type="Proteomes" id="UP000770717"/>
    </source>
</evidence>
<reference evidence="1" key="1">
    <citation type="thesis" date="2020" institute="ProQuest LLC" country="789 East Eisenhower Parkway, Ann Arbor, MI, USA">
        <title>Comparative Genomics and Chromosome Evolution.</title>
        <authorList>
            <person name="Mudd A.B."/>
        </authorList>
    </citation>
    <scope>NUCLEOTIDE SEQUENCE</scope>
    <source>
        <strain evidence="1">HN-11 Male</strain>
        <tissue evidence="1">Kidney and liver</tissue>
    </source>
</reference>
<comment type="caution">
    <text evidence="1">The sequence shown here is derived from an EMBL/GenBank/DDBJ whole genome shotgun (WGS) entry which is preliminary data.</text>
</comment>
<organism evidence="1 2">
    <name type="scientific">Eleutherodactylus coqui</name>
    <name type="common">Puerto Rican coqui</name>
    <dbReference type="NCBI Taxonomy" id="57060"/>
    <lineage>
        <taxon>Eukaryota</taxon>
        <taxon>Metazoa</taxon>
        <taxon>Chordata</taxon>
        <taxon>Craniata</taxon>
        <taxon>Vertebrata</taxon>
        <taxon>Euteleostomi</taxon>
        <taxon>Amphibia</taxon>
        <taxon>Batrachia</taxon>
        <taxon>Anura</taxon>
        <taxon>Neobatrachia</taxon>
        <taxon>Hyloidea</taxon>
        <taxon>Eleutherodactylidae</taxon>
        <taxon>Eleutherodactylinae</taxon>
        <taxon>Eleutherodactylus</taxon>
        <taxon>Eleutherodactylus</taxon>
    </lineage>
</organism>
<protein>
    <submittedName>
        <fullName evidence="1">Uncharacterized protein</fullName>
    </submittedName>
</protein>
<gene>
    <name evidence="1" type="ORF">GDO78_002497</name>
</gene>
<dbReference type="AlphaFoldDB" id="A0A8J6K140"/>
<keyword evidence="2" id="KW-1185">Reference proteome</keyword>
<evidence type="ECO:0000313" key="1">
    <source>
        <dbReference type="EMBL" id="KAG9477123.1"/>
    </source>
</evidence>